<gene>
    <name evidence="2" type="ORF">BURPS1710A_1202</name>
</gene>
<evidence type="ECO:0000256" key="1">
    <source>
        <dbReference type="SAM" id="MobiDB-lite"/>
    </source>
</evidence>
<dbReference type="HOGENOM" id="CLU_2477433_0_0_4"/>
<proteinExistence type="predicted"/>
<organism evidence="2 3">
    <name type="scientific">Burkholderia pseudomallei 1710a</name>
    <dbReference type="NCBI Taxonomy" id="320371"/>
    <lineage>
        <taxon>Bacteria</taxon>
        <taxon>Pseudomonadati</taxon>
        <taxon>Pseudomonadota</taxon>
        <taxon>Betaproteobacteria</taxon>
        <taxon>Burkholderiales</taxon>
        <taxon>Burkholderiaceae</taxon>
        <taxon>Burkholderia</taxon>
        <taxon>pseudomallei group</taxon>
    </lineage>
</organism>
<feature type="region of interest" description="Disordered" evidence="1">
    <location>
        <begin position="1"/>
        <end position="71"/>
    </location>
</feature>
<reference evidence="2 3" key="2">
    <citation type="submission" date="2009-05" db="EMBL/GenBank/DDBJ databases">
        <authorList>
            <person name="Harkins D.M."/>
            <person name="DeShazer D."/>
            <person name="Woods D.E."/>
            <person name="Brinkac L.M."/>
            <person name="Brown K.A."/>
            <person name="Hung G.C."/>
            <person name="Tuanyok A."/>
            <person name="Zhang B."/>
            <person name="Nierman W.C."/>
        </authorList>
    </citation>
    <scope>NUCLEOTIDE SEQUENCE [LARGE SCALE GENOMIC DNA]</scope>
    <source>
        <strain evidence="2 3">1710a</strain>
    </source>
</reference>
<feature type="compositionally biased region" description="Low complexity" evidence="1">
    <location>
        <begin position="14"/>
        <end position="31"/>
    </location>
</feature>
<dbReference type="AlphaFoldDB" id="A0A0E1W1D7"/>
<accession>A0A0E1W1D7</accession>
<sequence>MGAEATSRSDALRARGPAAATDARGGAACGRSAPRPANGAAMTQKPRGASCPPSAPSAPRLREHGTRSRRGARYVIRLFASGGFAEK</sequence>
<dbReference type="EMBL" id="CM000832">
    <property type="protein sequence ID" value="EET06249.1"/>
    <property type="molecule type" value="Genomic_DNA"/>
</dbReference>
<reference evidence="3" key="1">
    <citation type="submission" date="2007-08" db="EMBL/GenBank/DDBJ databases">
        <title>Annotation of Burkholderia pseudomallei 1710a.</title>
        <authorList>
            <person name="Harkins D.M."/>
            <person name="DeShazer D."/>
            <person name="Woods D.E."/>
            <person name="Brinkac L.M."/>
            <person name="Brown K.A."/>
            <person name="Hung G.C."/>
            <person name="Tuanyok A."/>
            <person name="Zhang B."/>
            <person name="Nierman W.C."/>
        </authorList>
    </citation>
    <scope>NUCLEOTIDE SEQUENCE [LARGE SCALE GENOMIC DNA]</scope>
    <source>
        <strain evidence="3">1710a</strain>
    </source>
</reference>
<protein>
    <submittedName>
        <fullName evidence="2">Uncharacterized protein</fullName>
    </submittedName>
</protein>
<evidence type="ECO:0000313" key="3">
    <source>
        <dbReference type="Proteomes" id="UP000001812"/>
    </source>
</evidence>
<dbReference type="Proteomes" id="UP000001812">
    <property type="component" value="Chromosome I"/>
</dbReference>
<evidence type="ECO:0000313" key="2">
    <source>
        <dbReference type="EMBL" id="EET06249.1"/>
    </source>
</evidence>
<name>A0A0E1W1D7_BURPE</name>